<dbReference type="SUPFAM" id="SSF56235">
    <property type="entry name" value="N-terminal nucleophile aminohydrolases (Ntn hydrolases)"/>
    <property type="match status" value="1"/>
</dbReference>
<reference evidence="5" key="1">
    <citation type="submission" date="2021-01" db="EMBL/GenBank/DDBJ databases">
        <authorList>
            <person name="Corre E."/>
            <person name="Pelletier E."/>
            <person name="Niang G."/>
            <person name="Scheremetjew M."/>
            <person name="Finn R."/>
            <person name="Kale V."/>
            <person name="Holt S."/>
            <person name="Cochrane G."/>
            <person name="Meng A."/>
            <person name="Brown T."/>
            <person name="Cohen L."/>
        </authorList>
    </citation>
    <scope>NUCLEOTIDE SEQUENCE</scope>
    <source>
        <strain evidence="5">CCMP325</strain>
    </source>
</reference>
<dbReference type="Pfam" id="PF00227">
    <property type="entry name" value="Proteasome"/>
    <property type="match status" value="2"/>
</dbReference>
<dbReference type="PROSITE" id="PS51475">
    <property type="entry name" value="PROTEASOME_ALPHA_2"/>
    <property type="match status" value="1"/>
</dbReference>
<gene>
    <name evidence="5" type="ORF">HPHI1048_LOCUS19783</name>
</gene>
<organism evidence="5">
    <name type="scientific">Hanusia phi</name>
    <dbReference type="NCBI Taxonomy" id="3032"/>
    <lineage>
        <taxon>Eukaryota</taxon>
        <taxon>Cryptophyceae</taxon>
        <taxon>Pyrenomonadales</taxon>
        <taxon>Geminigeraceae</taxon>
        <taxon>Hanusia</taxon>
    </lineage>
</organism>
<dbReference type="InterPro" id="IPR000426">
    <property type="entry name" value="Proteasome_asu_N"/>
</dbReference>
<keyword evidence="3" id="KW-0732">Signal</keyword>
<dbReference type="AlphaFoldDB" id="A0A7S0F2K7"/>
<proteinExistence type="inferred from homology"/>
<dbReference type="GO" id="GO:0019773">
    <property type="term" value="C:proteasome core complex, alpha-subunit complex"/>
    <property type="evidence" value="ECO:0007669"/>
    <property type="project" value="UniProtKB-UniRule"/>
</dbReference>
<evidence type="ECO:0000313" key="5">
    <source>
        <dbReference type="EMBL" id="CAD8501243.1"/>
    </source>
</evidence>
<dbReference type="InterPro" id="IPR050115">
    <property type="entry name" value="Proteasome_alpha"/>
</dbReference>
<dbReference type="Gene3D" id="3.60.20.10">
    <property type="entry name" value="Glutamine Phosphoribosylpyrophosphate, subunit 1, domain 1"/>
    <property type="match status" value="1"/>
</dbReference>
<evidence type="ECO:0000259" key="4">
    <source>
        <dbReference type="SMART" id="SM00948"/>
    </source>
</evidence>
<dbReference type="SMART" id="SM00948">
    <property type="entry name" value="Proteasome_A_N"/>
    <property type="match status" value="1"/>
</dbReference>
<dbReference type="InterPro" id="IPR023332">
    <property type="entry name" value="Proteasome_alpha-type"/>
</dbReference>
<dbReference type="EMBL" id="HBEO01029193">
    <property type="protein sequence ID" value="CAD8501243.1"/>
    <property type="molecule type" value="Transcribed_RNA"/>
</dbReference>
<name>A0A7S0F2K7_9CRYP</name>
<comment type="similarity">
    <text evidence="2">Belongs to the peptidase T1A family.</text>
</comment>
<feature type="chain" id="PRO_5030755882" description="Proteasome alpha-type subunits domain-containing protein" evidence="3">
    <location>
        <begin position="24"/>
        <end position="345"/>
    </location>
</feature>
<evidence type="ECO:0000256" key="3">
    <source>
        <dbReference type="SAM" id="SignalP"/>
    </source>
</evidence>
<sequence length="345" mass="38591">MSFRSFLLQIQIVFHMLALRSSCLHTKPSLSARSPFAQNRVGETLRLRGGASLDEAAFEGYDALNSFARFSADGHLFQVEYALEAVKKGRTVIAVKGEHCLCVATERRAFAKLQIPSTVRKTYQVDAHILGTIAGMSADARSVIDKARMEALTYRMEYEDCPTVEYIARFVGDLMLSNTVSDSVRPYGASIIFTGFDKLQYSEYLPNRNPPPYPFPRIFLCEPSGAVQECSAISIGRNSNIVMEFLEKHYASHAELIKDKDLQTEERILCEFALAAITEVVNMNGSKSVELATMSVENGVRILLDDEVDVLLQNLSDQEPTLEDIEQKLKNMNVQPQQYHAQSAE</sequence>
<feature type="signal peptide" evidence="3">
    <location>
        <begin position="1"/>
        <end position="23"/>
    </location>
</feature>
<evidence type="ECO:0000256" key="2">
    <source>
        <dbReference type="PROSITE-ProRule" id="PRU00808"/>
    </source>
</evidence>
<dbReference type="GO" id="GO:0006511">
    <property type="term" value="P:ubiquitin-dependent protein catabolic process"/>
    <property type="evidence" value="ECO:0007669"/>
    <property type="project" value="InterPro"/>
</dbReference>
<dbReference type="InterPro" id="IPR029055">
    <property type="entry name" value="Ntn_hydrolases_N"/>
</dbReference>
<keyword evidence="1 2" id="KW-0647">Proteasome</keyword>
<protein>
    <recommendedName>
        <fullName evidence="4">Proteasome alpha-type subunits domain-containing protein</fullName>
    </recommendedName>
</protein>
<dbReference type="PANTHER" id="PTHR11599">
    <property type="entry name" value="PROTEASOME SUBUNIT ALPHA/BETA"/>
    <property type="match status" value="1"/>
</dbReference>
<feature type="domain" description="Proteasome alpha-type subunits" evidence="4">
    <location>
        <begin position="61"/>
        <end position="85"/>
    </location>
</feature>
<dbReference type="InterPro" id="IPR001353">
    <property type="entry name" value="Proteasome_sua/b"/>
</dbReference>
<dbReference type="Pfam" id="PF10584">
    <property type="entry name" value="Proteasome_A_N"/>
    <property type="match status" value="1"/>
</dbReference>
<accession>A0A7S0F2K7</accession>
<evidence type="ECO:0000256" key="1">
    <source>
        <dbReference type="ARBA" id="ARBA00022942"/>
    </source>
</evidence>